<organism evidence="1 2">
    <name type="scientific">Gossypium arboreum</name>
    <name type="common">Tree cotton</name>
    <name type="synonym">Gossypium nanking</name>
    <dbReference type="NCBI Taxonomy" id="29729"/>
    <lineage>
        <taxon>Eukaryota</taxon>
        <taxon>Viridiplantae</taxon>
        <taxon>Streptophyta</taxon>
        <taxon>Embryophyta</taxon>
        <taxon>Tracheophyta</taxon>
        <taxon>Spermatophyta</taxon>
        <taxon>Magnoliopsida</taxon>
        <taxon>eudicotyledons</taxon>
        <taxon>Gunneridae</taxon>
        <taxon>Pentapetalae</taxon>
        <taxon>rosids</taxon>
        <taxon>malvids</taxon>
        <taxon>Malvales</taxon>
        <taxon>Malvaceae</taxon>
        <taxon>Malvoideae</taxon>
        <taxon>Gossypium</taxon>
    </lineage>
</organism>
<accession>A0ABR0Q2S7</accession>
<keyword evidence="2" id="KW-1185">Reference proteome</keyword>
<dbReference type="PANTHER" id="PTHR46033">
    <property type="entry name" value="PROTEIN MAIN-LIKE 2"/>
    <property type="match status" value="1"/>
</dbReference>
<protein>
    <recommendedName>
        <fullName evidence="3">Serine/threonine-protein phosphatase 7 long form-like protein</fullName>
    </recommendedName>
</protein>
<proteinExistence type="predicted"/>
<dbReference type="InterPro" id="IPR044824">
    <property type="entry name" value="MAIN-like"/>
</dbReference>
<gene>
    <name evidence="1" type="ORF">PVK06_017360</name>
</gene>
<dbReference type="Proteomes" id="UP001358586">
    <property type="component" value="Chromosome 5"/>
</dbReference>
<sequence length="79" mass="8786">MAPLIKNDGHISNTGLVPRIKGSGNGLGHSPDERLMPYLELVGFGSATLIRTFDLRYDLISVLVERWCPETYIFHLLCG</sequence>
<reference evidence="1 2" key="1">
    <citation type="submission" date="2023-03" db="EMBL/GenBank/DDBJ databases">
        <title>WGS of Gossypium arboreum.</title>
        <authorList>
            <person name="Yu D."/>
        </authorList>
    </citation>
    <scope>NUCLEOTIDE SEQUENCE [LARGE SCALE GENOMIC DNA]</scope>
    <source>
        <tissue evidence="1">Leaf</tissue>
    </source>
</reference>
<dbReference type="EMBL" id="JARKNE010000005">
    <property type="protein sequence ID" value="KAK5833516.1"/>
    <property type="molecule type" value="Genomic_DNA"/>
</dbReference>
<evidence type="ECO:0000313" key="1">
    <source>
        <dbReference type="EMBL" id="KAK5833516.1"/>
    </source>
</evidence>
<name>A0ABR0Q2S7_GOSAR</name>
<evidence type="ECO:0008006" key="3">
    <source>
        <dbReference type="Google" id="ProtNLM"/>
    </source>
</evidence>
<comment type="caution">
    <text evidence="1">The sequence shown here is derived from an EMBL/GenBank/DDBJ whole genome shotgun (WGS) entry which is preliminary data.</text>
</comment>
<evidence type="ECO:0000313" key="2">
    <source>
        <dbReference type="Proteomes" id="UP001358586"/>
    </source>
</evidence>
<dbReference type="PANTHER" id="PTHR46033:SF8">
    <property type="entry name" value="PROTEIN MAINTENANCE OF MERISTEMS-LIKE"/>
    <property type="match status" value="1"/>
</dbReference>